<feature type="transmembrane region" description="Helical" evidence="6">
    <location>
        <begin position="340"/>
        <end position="362"/>
    </location>
</feature>
<feature type="transmembrane region" description="Helical" evidence="6">
    <location>
        <begin position="419"/>
        <end position="443"/>
    </location>
</feature>
<dbReference type="PANTHER" id="PTHR30572:SF9">
    <property type="entry name" value="ABC TRANSPORTER PERMEASE PROTEIN"/>
    <property type="match status" value="1"/>
</dbReference>
<evidence type="ECO:0000313" key="9">
    <source>
        <dbReference type="Proteomes" id="UP000260025"/>
    </source>
</evidence>
<organism evidence="8 9">
    <name type="scientific">Clostridium innocuum</name>
    <dbReference type="NCBI Taxonomy" id="1522"/>
    <lineage>
        <taxon>Bacteria</taxon>
        <taxon>Bacillati</taxon>
        <taxon>Bacillota</taxon>
        <taxon>Clostridia</taxon>
        <taxon>Eubacteriales</taxon>
        <taxon>Clostridiaceae</taxon>
        <taxon>Clostridium</taxon>
    </lineage>
</organism>
<evidence type="ECO:0000259" key="7">
    <source>
        <dbReference type="Pfam" id="PF02687"/>
    </source>
</evidence>
<keyword evidence="5 6" id="KW-0472">Membrane</keyword>
<dbReference type="Proteomes" id="UP000260025">
    <property type="component" value="Unassembled WGS sequence"/>
</dbReference>
<sequence>MYLIKHAIANLGRNKGRNVILGGMLLLVLFSSTTAIMIYHAAGDQIRSYKKQFSAFVILYRDNEKLQQTQSYTEPSWKDLEKYATSKLLKSVKFIGSAPVSLENAKALDESSSDVSGFDRESLSGVQTSKPSTNMLFATDQKEINDEFKNGIRKLVQGRVFENKNEIIVSQQLAELNGWKLHDEIVLRFPNPGKDAKTVNMKLVGIYEDHVAAYENKDLKMPLVNRGNEIMTSLQTLRAVQTPLISITANYRIKDPARIKELETEFHEMGLPAYFALKTDTAMYQKLIAPLESLQNMAGIFLILVLVVGSCVLVVISMLAIRERMYEIGVLRAIGMKKHILVAGLLMEICILTAITLSLSFAGAKAASGPIAAQLFQEQKQQSSKLPDASEATAYSAIGGFQDNSGTVTKTLQTEITGILVLEVGTAAFLFAIISSAGGIYYAMRFEPRRILSERN</sequence>
<dbReference type="AlphaFoldDB" id="A0A3E2VNB6"/>
<dbReference type="OrthoDB" id="9812886at2"/>
<feature type="transmembrane region" description="Helical" evidence="6">
    <location>
        <begin position="20"/>
        <end position="42"/>
    </location>
</feature>
<feature type="transmembrane region" description="Helical" evidence="6">
    <location>
        <begin position="297"/>
        <end position="319"/>
    </location>
</feature>
<gene>
    <name evidence="8" type="ORF">DXA38_17700</name>
</gene>
<evidence type="ECO:0000256" key="2">
    <source>
        <dbReference type="ARBA" id="ARBA00022475"/>
    </source>
</evidence>
<evidence type="ECO:0000256" key="4">
    <source>
        <dbReference type="ARBA" id="ARBA00022989"/>
    </source>
</evidence>
<evidence type="ECO:0000256" key="6">
    <source>
        <dbReference type="SAM" id="Phobius"/>
    </source>
</evidence>
<dbReference type="GO" id="GO:0005886">
    <property type="term" value="C:plasma membrane"/>
    <property type="evidence" value="ECO:0007669"/>
    <property type="project" value="UniProtKB-SubCell"/>
</dbReference>
<keyword evidence="4 6" id="KW-1133">Transmembrane helix</keyword>
<comment type="caution">
    <text evidence="8">The sequence shown here is derived from an EMBL/GenBank/DDBJ whole genome shotgun (WGS) entry which is preliminary data.</text>
</comment>
<comment type="subcellular location">
    <subcellularLocation>
        <location evidence="1">Cell membrane</location>
        <topology evidence="1">Multi-pass membrane protein</topology>
    </subcellularLocation>
</comment>
<dbReference type="InterPro" id="IPR050250">
    <property type="entry name" value="Macrolide_Exporter_MacB"/>
</dbReference>
<dbReference type="PANTHER" id="PTHR30572">
    <property type="entry name" value="MEMBRANE COMPONENT OF TRANSPORTER-RELATED"/>
    <property type="match status" value="1"/>
</dbReference>
<dbReference type="EMBL" id="QVEV01000034">
    <property type="protein sequence ID" value="RGC12268.1"/>
    <property type="molecule type" value="Genomic_DNA"/>
</dbReference>
<dbReference type="GO" id="GO:0022857">
    <property type="term" value="F:transmembrane transporter activity"/>
    <property type="evidence" value="ECO:0007669"/>
    <property type="project" value="TreeGrafter"/>
</dbReference>
<accession>A0A3E2VNB6</accession>
<dbReference type="InterPro" id="IPR003838">
    <property type="entry name" value="ABC3_permease_C"/>
</dbReference>
<proteinExistence type="predicted"/>
<evidence type="ECO:0000256" key="3">
    <source>
        <dbReference type="ARBA" id="ARBA00022692"/>
    </source>
</evidence>
<reference evidence="8 9" key="1">
    <citation type="submission" date="2018-08" db="EMBL/GenBank/DDBJ databases">
        <title>A genome reference for cultivated species of the human gut microbiota.</title>
        <authorList>
            <person name="Zou Y."/>
            <person name="Xue W."/>
            <person name="Luo G."/>
        </authorList>
    </citation>
    <scope>NUCLEOTIDE SEQUENCE [LARGE SCALE GENOMIC DNA]</scope>
    <source>
        <strain evidence="8 9">OF01-2LB</strain>
    </source>
</reference>
<feature type="domain" description="ABC3 transporter permease C-terminal" evidence="7">
    <location>
        <begin position="300"/>
        <end position="379"/>
    </location>
</feature>
<keyword evidence="3 6" id="KW-0812">Transmembrane</keyword>
<evidence type="ECO:0000256" key="1">
    <source>
        <dbReference type="ARBA" id="ARBA00004651"/>
    </source>
</evidence>
<evidence type="ECO:0000256" key="5">
    <source>
        <dbReference type="ARBA" id="ARBA00023136"/>
    </source>
</evidence>
<dbReference type="RefSeq" id="WP_117444349.1">
    <property type="nucleotide sequence ID" value="NZ_JAKNHC010000032.1"/>
</dbReference>
<keyword evidence="2" id="KW-1003">Cell membrane</keyword>
<protein>
    <recommendedName>
        <fullName evidence="7">ABC3 transporter permease C-terminal domain-containing protein</fullName>
    </recommendedName>
</protein>
<evidence type="ECO:0000313" key="8">
    <source>
        <dbReference type="EMBL" id="RGC12268.1"/>
    </source>
</evidence>
<name>A0A3E2VNB6_CLOIN</name>
<dbReference type="Pfam" id="PF02687">
    <property type="entry name" value="FtsX"/>
    <property type="match status" value="1"/>
</dbReference>